<keyword evidence="2 4" id="KW-0863">Zinc-finger</keyword>
<dbReference type="Pfam" id="PF03564">
    <property type="entry name" value="DUF1759"/>
    <property type="match status" value="1"/>
</dbReference>
<feature type="compositionally biased region" description="Basic and acidic residues" evidence="6">
    <location>
        <begin position="311"/>
        <end position="333"/>
    </location>
</feature>
<feature type="compositionally biased region" description="Basic and acidic residues" evidence="6">
    <location>
        <begin position="564"/>
        <end position="574"/>
    </location>
</feature>
<dbReference type="InterPro" id="IPR043502">
    <property type="entry name" value="DNA/RNA_pol_sf"/>
</dbReference>
<reference evidence="8" key="2">
    <citation type="submission" date="2025-05" db="UniProtKB">
        <authorList>
            <consortium name="EnsemblMetazoa"/>
        </authorList>
    </citation>
    <scope>IDENTIFICATION</scope>
    <source>
        <strain evidence="8">Foshan</strain>
    </source>
</reference>
<dbReference type="SMART" id="SM00249">
    <property type="entry name" value="PHD"/>
    <property type="match status" value="1"/>
</dbReference>
<feature type="region of interest" description="Disordered" evidence="6">
    <location>
        <begin position="311"/>
        <end position="351"/>
    </location>
</feature>
<dbReference type="Proteomes" id="UP000069940">
    <property type="component" value="Unassembled WGS sequence"/>
</dbReference>
<dbReference type="SUPFAM" id="SSF56672">
    <property type="entry name" value="DNA/RNA polymerases"/>
    <property type="match status" value="1"/>
</dbReference>
<dbReference type="CDD" id="cd15517">
    <property type="entry name" value="PHD_TCF19_like"/>
    <property type="match status" value="1"/>
</dbReference>
<evidence type="ECO:0000256" key="4">
    <source>
        <dbReference type="PROSITE-ProRule" id="PRU00146"/>
    </source>
</evidence>
<evidence type="ECO:0000256" key="3">
    <source>
        <dbReference type="ARBA" id="ARBA00022833"/>
    </source>
</evidence>
<evidence type="ECO:0000256" key="5">
    <source>
        <dbReference type="SAM" id="Coils"/>
    </source>
</evidence>
<proteinExistence type="predicted"/>
<evidence type="ECO:0000313" key="8">
    <source>
        <dbReference type="EnsemblMetazoa" id="AALFPA23_000119.P39188"/>
    </source>
</evidence>
<feature type="region of interest" description="Disordered" evidence="6">
    <location>
        <begin position="558"/>
        <end position="597"/>
    </location>
</feature>
<dbReference type="InterPro" id="IPR005312">
    <property type="entry name" value="DUF1759"/>
</dbReference>
<dbReference type="PANTHER" id="PTHR47331:SF5">
    <property type="entry name" value="RIBONUCLEASE H"/>
    <property type="match status" value="1"/>
</dbReference>
<dbReference type="RefSeq" id="XP_062701771.1">
    <property type="nucleotide sequence ID" value="XM_062845787.1"/>
</dbReference>
<dbReference type="InterPro" id="IPR001965">
    <property type="entry name" value="Znf_PHD"/>
</dbReference>
<feature type="region of interest" description="Disordered" evidence="6">
    <location>
        <begin position="268"/>
        <end position="294"/>
    </location>
</feature>
<sequence length="1132" mass="128003">MEKHQKPSGYSCKSCTRPDAEEEKWVACDGCKLWEHFDCAGVDESVQNRPYHCKKCIAEAVPVASSSRGLKPPPSEGRSLRSTTARSGLKPLNRVTQLASNFSRSANSTTSSIRAAHLQAQMKLVEEEQVLKEQELDAQETMRKKELEEEERQLEERKALLEAEAKLRQRKLREEKEYQRKQQMIRKESMEKKNSIARQLSECSSRCESIPDPEKRVSQWLQQCDDSLRNNPDDAALDGANPLHPNQSGADIILERQISRISLEATDHHGPVTDQKCPDPNVGQEARPQRHANCENPASVQFDLPSNIFDRFDRSMHPYSDTVRRPVPQREPETQPSRNSNQPRQLSPFALPQPSITPAAVAFPAALSASQLAARQVMGKDLPNFSGNPEDWPIFISSFEQSTAACGYTDAENLIRLQRCLKGHAHESVRSRLLLPASVPQVLKTLHTLYGRPELLIRTLIEKVHRTPAPRHDRLETVIEFGLVVQNLVDHLKAAKQYAHLSNPVLMQELVEKLPGSLKMDWAIYKSKQPYATLATFGDFMTGLVDAASQVTFELPSSTQNLRSEQRRSKEKSTLHTHSLMPSQFEPLNPPSSQSKSGKRCVACEREGHRVADCHRFKALNIEERRKVVQQNGLCETCLNGHGKWPCKSWQGCGIQGCREKHHTLLHPLSSQSTSNVSINHLMHYSGVSPMFRVLPVVLYAQNRKEVVFAFVDEGSSNTFVEETVADRLGVSGPVEPLTLEWTGKVTREERRSQRVQLDISGEDSSSRHKLREVRTVGCLVLPVQTMKYSELCRRYPHLRGLPLKDYELIQPKLLIGLDNLRLVVPLKVREGGIADPIAAKCRLGWSIYGCLAGSPSPRAVVHFHVAAPEDKDRLLNEQLRDYFALEDTGISYQSELLESDDEMRARTILQQTTKRTQSGFETGLLWRNDDPDFPDSYPMAVHRLKALERKLAKDTFLLDRVREQIDEYVQKGYAHKATESELKSVDPKRVWFLPLGVVVHPKKPNKIRLVWDAAATVNGVSFNSKLLKGPDLLTPLPAVLNRFRQYPVAVCGDIKEMFHQLLIREQDRTAQCFLWRRSPVDPIQIYVMDVATFGATCSPASAQYVKKLERAGVCRTLSTWGQCNNKKPLCR</sequence>
<evidence type="ECO:0000313" key="9">
    <source>
        <dbReference type="Proteomes" id="UP000069940"/>
    </source>
</evidence>
<feature type="region of interest" description="Disordered" evidence="6">
    <location>
        <begin position="64"/>
        <end position="87"/>
    </location>
</feature>
<organism evidence="8 9">
    <name type="scientific">Aedes albopictus</name>
    <name type="common">Asian tiger mosquito</name>
    <name type="synonym">Stegomyia albopicta</name>
    <dbReference type="NCBI Taxonomy" id="7160"/>
    <lineage>
        <taxon>Eukaryota</taxon>
        <taxon>Metazoa</taxon>
        <taxon>Ecdysozoa</taxon>
        <taxon>Arthropoda</taxon>
        <taxon>Hexapoda</taxon>
        <taxon>Insecta</taxon>
        <taxon>Pterygota</taxon>
        <taxon>Neoptera</taxon>
        <taxon>Endopterygota</taxon>
        <taxon>Diptera</taxon>
        <taxon>Nematocera</taxon>
        <taxon>Culicoidea</taxon>
        <taxon>Culicidae</taxon>
        <taxon>Culicinae</taxon>
        <taxon>Aedini</taxon>
        <taxon>Aedes</taxon>
        <taxon>Stegomyia</taxon>
    </lineage>
</organism>
<evidence type="ECO:0000259" key="7">
    <source>
        <dbReference type="PROSITE" id="PS50016"/>
    </source>
</evidence>
<protein>
    <recommendedName>
        <fullName evidence="7">PHD-type domain-containing protein</fullName>
    </recommendedName>
</protein>
<feature type="coiled-coil region" evidence="5">
    <location>
        <begin position="115"/>
        <end position="177"/>
    </location>
</feature>
<accession>A0ABM1XJ18</accession>
<dbReference type="InterPro" id="IPR011011">
    <property type="entry name" value="Znf_FYVE_PHD"/>
</dbReference>
<dbReference type="InterPro" id="IPR019787">
    <property type="entry name" value="Znf_PHD-finger"/>
</dbReference>
<name>A0ABM1XJ18_AEDAL</name>
<dbReference type="Gene3D" id="3.30.40.10">
    <property type="entry name" value="Zinc/RING finger domain, C3HC4 (zinc finger)"/>
    <property type="match status" value="1"/>
</dbReference>
<keyword evidence="9" id="KW-1185">Reference proteome</keyword>
<dbReference type="InterPro" id="IPR013083">
    <property type="entry name" value="Znf_RING/FYVE/PHD"/>
</dbReference>
<dbReference type="EnsemblMetazoa" id="AALFPA23_000119.R39188">
    <property type="protein sequence ID" value="AALFPA23_000119.P39188"/>
    <property type="gene ID" value="AALFPA23_000119"/>
</dbReference>
<dbReference type="RefSeq" id="XP_062701770.1">
    <property type="nucleotide sequence ID" value="XM_062845786.1"/>
</dbReference>
<reference evidence="9" key="1">
    <citation type="journal article" date="2015" name="Proc. Natl. Acad. Sci. U.S.A.">
        <title>Genome sequence of the Asian Tiger mosquito, Aedes albopictus, reveals insights into its biology, genetics, and evolution.</title>
        <authorList>
            <person name="Chen X.G."/>
            <person name="Jiang X."/>
            <person name="Gu J."/>
            <person name="Xu M."/>
            <person name="Wu Y."/>
            <person name="Deng Y."/>
            <person name="Zhang C."/>
            <person name="Bonizzoni M."/>
            <person name="Dermauw W."/>
            <person name="Vontas J."/>
            <person name="Armbruster P."/>
            <person name="Huang X."/>
            <person name="Yang Y."/>
            <person name="Zhang H."/>
            <person name="He W."/>
            <person name="Peng H."/>
            <person name="Liu Y."/>
            <person name="Wu K."/>
            <person name="Chen J."/>
            <person name="Lirakis M."/>
            <person name="Topalis P."/>
            <person name="Van Leeuwen T."/>
            <person name="Hall A.B."/>
            <person name="Jiang X."/>
            <person name="Thorpe C."/>
            <person name="Mueller R.L."/>
            <person name="Sun C."/>
            <person name="Waterhouse R.M."/>
            <person name="Yan G."/>
            <person name="Tu Z.J."/>
            <person name="Fang X."/>
            <person name="James A.A."/>
        </authorList>
    </citation>
    <scope>NUCLEOTIDE SEQUENCE [LARGE SCALE GENOMIC DNA]</scope>
    <source>
        <strain evidence="9">Foshan</strain>
    </source>
</reference>
<keyword evidence="1" id="KW-0479">Metal-binding</keyword>
<dbReference type="EnsemblMetazoa" id="AALFPA23_000119.R39189">
    <property type="protein sequence ID" value="AALFPA23_000119.P39189"/>
    <property type="gene ID" value="AALFPA23_000119"/>
</dbReference>
<evidence type="ECO:0000256" key="1">
    <source>
        <dbReference type="ARBA" id="ARBA00022723"/>
    </source>
</evidence>
<keyword evidence="3" id="KW-0862">Zinc</keyword>
<evidence type="ECO:0000256" key="6">
    <source>
        <dbReference type="SAM" id="MobiDB-lite"/>
    </source>
</evidence>
<evidence type="ECO:0000256" key="2">
    <source>
        <dbReference type="ARBA" id="ARBA00022771"/>
    </source>
</evidence>
<feature type="compositionally biased region" description="Polar residues" evidence="6">
    <location>
        <begin position="334"/>
        <end position="345"/>
    </location>
</feature>
<keyword evidence="5" id="KW-0175">Coiled coil</keyword>
<dbReference type="PROSITE" id="PS50016">
    <property type="entry name" value="ZF_PHD_2"/>
    <property type="match status" value="1"/>
</dbReference>
<dbReference type="GeneID" id="134285266"/>
<dbReference type="PANTHER" id="PTHR47331">
    <property type="entry name" value="PHD-TYPE DOMAIN-CONTAINING PROTEIN"/>
    <property type="match status" value="1"/>
</dbReference>
<feature type="domain" description="PHD-type" evidence="7">
    <location>
        <begin position="9"/>
        <end position="59"/>
    </location>
</feature>
<dbReference type="SUPFAM" id="SSF57903">
    <property type="entry name" value="FYVE/PHD zinc finger"/>
    <property type="match status" value="1"/>
</dbReference>